<comment type="caution">
    <text evidence="2">The sequence shown here is derived from an EMBL/GenBank/DDBJ whole genome shotgun (WGS) entry which is preliminary data.</text>
</comment>
<sequence length="191" mass="20726">MKSFIVLLFLCTSCLYAQIGINTNDPKGTLDVTSVNNTGLVLPRVTSVEDVTDGNSNPPLNGTVVFDLSRGTTCFYQNSEWMCITYDTTGNVGLTNVSYIEPPSFNYIKASNTQDNDQFGYSVSLSGNGNTMAVRARGEDSNATGLMAIKMIIAAAQAVPCMYLSEQVPHGFNRLILKLLIQTLVIYLDAL</sequence>
<dbReference type="Pfam" id="PF14312">
    <property type="entry name" value="FG-GAP_2"/>
    <property type="match status" value="1"/>
</dbReference>
<organism evidence="2 3">
    <name type="scientific">Nonlabens ulvanivorans</name>
    <name type="common">Persicivirga ulvanivorans</name>
    <dbReference type="NCBI Taxonomy" id="906888"/>
    <lineage>
        <taxon>Bacteria</taxon>
        <taxon>Pseudomonadati</taxon>
        <taxon>Bacteroidota</taxon>
        <taxon>Flavobacteriia</taxon>
        <taxon>Flavobacteriales</taxon>
        <taxon>Flavobacteriaceae</taxon>
        <taxon>Nonlabens</taxon>
    </lineage>
</organism>
<dbReference type="EMBL" id="BBLG01000001">
    <property type="protein sequence ID" value="GAK74739.1"/>
    <property type="molecule type" value="Genomic_DNA"/>
</dbReference>
<evidence type="ECO:0000256" key="1">
    <source>
        <dbReference type="SAM" id="SignalP"/>
    </source>
</evidence>
<evidence type="ECO:0000313" key="2">
    <source>
        <dbReference type="EMBL" id="GAK74739.1"/>
    </source>
</evidence>
<name>A0A081D743_NONUL</name>
<proteinExistence type="predicted"/>
<accession>A0A081D743</accession>
<feature type="signal peptide" evidence="1">
    <location>
        <begin position="1"/>
        <end position="17"/>
    </location>
</feature>
<reference evidence="2 3" key="1">
    <citation type="journal article" date="2014" name="Genome Announc.">
        <title>Draft Genome Sequences of Marine Flavobacterium Nonlabens Strains NR17, NR24, NR27, NR32, NR33, and Ara13.</title>
        <authorList>
            <person name="Nakanishi M."/>
            <person name="Meirelles P."/>
            <person name="Suzuki R."/>
            <person name="Takatani N."/>
            <person name="Mino S."/>
            <person name="Suda W."/>
            <person name="Oshima K."/>
            <person name="Hattori M."/>
            <person name="Ohkuma M."/>
            <person name="Hosokawa M."/>
            <person name="Miyashita K."/>
            <person name="Thompson F.L."/>
            <person name="Niwa A."/>
            <person name="Sawabe T."/>
            <person name="Sawabe T."/>
        </authorList>
    </citation>
    <scope>NUCLEOTIDE SEQUENCE [LARGE SCALE GENOMIC DNA]</scope>
    <source>
        <strain evidence="3">JCM19296</strain>
    </source>
</reference>
<dbReference type="AlphaFoldDB" id="A0A081D743"/>
<evidence type="ECO:0000313" key="3">
    <source>
        <dbReference type="Proteomes" id="UP000028980"/>
    </source>
</evidence>
<protein>
    <submittedName>
        <fullName evidence="2">Uncharacterized protein</fullName>
    </submittedName>
</protein>
<keyword evidence="1" id="KW-0732">Signal</keyword>
<gene>
    <name evidence="2" type="ORF">JCM19296_317</name>
</gene>
<dbReference type="InterPro" id="IPR013517">
    <property type="entry name" value="FG-GAP"/>
</dbReference>
<feature type="chain" id="PRO_5001756392" evidence="1">
    <location>
        <begin position="18"/>
        <end position="191"/>
    </location>
</feature>
<dbReference type="Proteomes" id="UP000028980">
    <property type="component" value="Unassembled WGS sequence"/>
</dbReference>